<organism evidence="4">
    <name type="scientific">Hydatigena taeniaeformis</name>
    <name type="common">Feline tapeworm</name>
    <name type="synonym">Taenia taeniaeformis</name>
    <dbReference type="NCBI Taxonomy" id="6205"/>
    <lineage>
        <taxon>Eukaryota</taxon>
        <taxon>Metazoa</taxon>
        <taxon>Spiralia</taxon>
        <taxon>Lophotrochozoa</taxon>
        <taxon>Platyhelminthes</taxon>
        <taxon>Cestoda</taxon>
        <taxon>Eucestoda</taxon>
        <taxon>Cyclophyllidea</taxon>
        <taxon>Taeniidae</taxon>
        <taxon>Hydatigera</taxon>
    </lineage>
</organism>
<reference evidence="4" key="1">
    <citation type="submission" date="2017-02" db="UniProtKB">
        <authorList>
            <consortium name="WormBaseParasite"/>
        </authorList>
    </citation>
    <scope>IDENTIFICATION</scope>
</reference>
<evidence type="ECO:0000313" key="4">
    <source>
        <dbReference type="WBParaSite" id="TTAC_0000520701-mRNA-1"/>
    </source>
</evidence>
<keyword evidence="3" id="KW-1185">Reference proteome</keyword>
<gene>
    <name evidence="2" type="ORF">TTAC_LOCUS5192</name>
</gene>
<evidence type="ECO:0000313" key="3">
    <source>
        <dbReference type="Proteomes" id="UP000274429"/>
    </source>
</evidence>
<accession>A0A0R3WWR7</accession>
<evidence type="ECO:0000256" key="1">
    <source>
        <dbReference type="SAM" id="MobiDB-lite"/>
    </source>
</evidence>
<feature type="compositionally biased region" description="Basic residues" evidence="1">
    <location>
        <begin position="7"/>
        <end position="17"/>
    </location>
</feature>
<proteinExistence type="predicted"/>
<protein>
    <submittedName>
        <fullName evidence="2 4">Uncharacterized protein</fullName>
    </submittedName>
</protein>
<reference evidence="2 3" key="2">
    <citation type="submission" date="2018-11" db="EMBL/GenBank/DDBJ databases">
        <authorList>
            <consortium name="Pathogen Informatics"/>
        </authorList>
    </citation>
    <scope>NUCLEOTIDE SEQUENCE [LARGE SCALE GENOMIC DNA]</scope>
</reference>
<dbReference type="Proteomes" id="UP000274429">
    <property type="component" value="Unassembled WGS sequence"/>
</dbReference>
<dbReference type="WBParaSite" id="TTAC_0000520701-mRNA-1">
    <property type="protein sequence ID" value="TTAC_0000520701-mRNA-1"/>
    <property type="gene ID" value="TTAC_0000520701"/>
</dbReference>
<dbReference type="EMBL" id="UYWX01006539">
    <property type="protein sequence ID" value="VDM26437.1"/>
    <property type="molecule type" value="Genomic_DNA"/>
</dbReference>
<evidence type="ECO:0000313" key="2">
    <source>
        <dbReference type="EMBL" id="VDM26437.1"/>
    </source>
</evidence>
<sequence length="57" mass="6727">MRNPSDRRRRKRRRRISSTKATRNRMNQIAEVYLIPNTLPRCTKTSTASWQTPTPGL</sequence>
<feature type="region of interest" description="Disordered" evidence="1">
    <location>
        <begin position="1"/>
        <end position="25"/>
    </location>
</feature>
<dbReference type="AlphaFoldDB" id="A0A0R3WWR7"/>
<name>A0A0R3WWR7_HYDTA</name>